<dbReference type="Gene3D" id="3.30.710.10">
    <property type="entry name" value="Potassium Channel Kv1.1, Chain A"/>
    <property type="match status" value="1"/>
</dbReference>
<feature type="chain" id="PRO_5016377863" description="BTB domain-containing protein" evidence="2">
    <location>
        <begin position="24"/>
        <end position="673"/>
    </location>
</feature>
<feature type="compositionally biased region" description="Acidic residues" evidence="1">
    <location>
        <begin position="283"/>
        <end position="294"/>
    </location>
</feature>
<evidence type="ECO:0000259" key="3">
    <source>
        <dbReference type="PROSITE" id="PS50097"/>
    </source>
</evidence>
<dbReference type="SMART" id="SM00225">
    <property type="entry name" value="BTB"/>
    <property type="match status" value="1"/>
</dbReference>
<dbReference type="RefSeq" id="XP_025600509.1">
    <property type="nucleotide sequence ID" value="XM_025741731.1"/>
</dbReference>
<dbReference type="InterPro" id="IPR000210">
    <property type="entry name" value="BTB/POZ_dom"/>
</dbReference>
<feature type="domain" description="BTB" evidence="3">
    <location>
        <begin position="188"/>
        <end position="246"/>
    </location>
</feature>
<dbReference type="AlphaFoldDB" id="A0A316ZEQ4"/>
<protein>
    <recommendedName>
        <fullName evidence="3">BTB domain-containing protein</fullName>
    </recommendedName>
</protein>
<sequence>MAQSPSGPHSLLGITLLPSLSLASGAGASSAAAGMTSSGTSGSALSAHPSRGRLVAAPLSPGAAPLPPALSLPCAHASPPPLPPAAAAATPTTSAPAMSTPDRNPTSSLLGPAGGRAPPLAPSLTTVSGSHAQSPFAAAVAAGEARRRPTTPYTAPQHAAFAQQQHSAAAEPEFCTLPDFSADAPNRGDVRVRVSGVEFWVHRDILYFASPFFRALLEGDWKESHPSLHSRSSDASSTHSRRSSLDASGAEQADEEQTAESSSPHADEPLPDLESGDSAAADADADELTSDESDLMSFPSPRTRGASPRASFHSALHSLPHDLEDLAMTQSALSTSPRQRSVSTGVDAALSRLTGSDVVMERSRSARVTSTSAPMTPSESTTTAATLVNTGSSSTDTVVTRLRGLATPPRSPDAAASVLPPAMAAARQRRRQKPPVAVVNLPEEDPGTFQDVLSHVYPHLDLCVTWYNVASLMTFEAKFGVPFLRRSCTAWLRAALAGRPIEAMALGEKHGLEHEYKEASRHVLDNMSSWKSDELAVLSGETLLKLERKRTWFLERLLKLGLANPARDYECHAGCPDPQGCARNLQERWQAAYAASFRFGPPQPSVIWRHLRELDGAGGQPLASCHRASQAWVQLLFDRMFNITVGLSGAKPQPKFLSVKLHDEPRPRGARYP</sequence>
<keyword evidence="5" id="KW-1185">Reference proteome</keyword>
<feature type="region of interest" description="Disordered" evidence="1">
    <location>
        <begin position="224"/>
        <end position="311"/>
    </location>
</feature>
<feature type="signal peptide" evidence="2">
    <location>
        <begin position="1"/>
        <end position="23"/>
    </location>
</feature>
<dbReference type="PROSITE" id="PS50097">
    <property type="entry name" value="BTB"/>
    <property type="match status" value="1"/>
</dbReference>
<evidence type="ECO:0000256" key="2">
    <source>
        <dbReference type="SAM" id="SignalP"/>
    </source>
</evidence>
<dbReference type="InterPro" id="IPR011333">
    <property type="entry name" value="SKP1/BTB/POZ_sf"/>
</dbReference>
<organism evidence="4 5">
    <name type="scientific">Tilletiopsis washingtonensis</name>
    <dbReference type="NCBI Taxonomy" id="58919"/>
    <lineage>
        <taxon>Eukaryota</taxon>
        <taxon>Fungi</taxon>
        <taxon>Dikarya</taxon>
        <taxon>Basidiomycota</taxon>
        <taxon>Ustilaginomycotina</taxon>
        <taxon>Exobasidiomycetes</taxon>
        <taxon>Entylomatales</taxon>
        <taxon>Entylomatales incertae sedis</taxon>
        <taxon>Tilletiopsis</taxon>
    </lineage>
</organism>
<gene>
    <name evidence="4" type="ORF">FA09DRAFT_328333</name>
</gene>
<evidence type="ECO:0000313" key="5">
    <source>
        <dbReference type="Proteomes" id="UP000245946"/>
    </source>
</evidence>
<evidence type="ECO:0000256" key="1">
    <source>
        <dbReference type="SAM" id="MobiDB-lite"/>
    </source>
</evidence>
<dbReference type="CDD" id="cd18186">
    <property type="entry name" value="BTB_POZ_ZBTB_KLHL-like"/>
    <property type="match status" value="1"/>
</dbReference>
<accession>A0A316ZEQ4</accession>
<feature type="compositionally biased region" description="Polar residues" evidence="1">
    <location>
        <begin position="123"/>
        <end position="133"/>
    </location>
</feature>
<dbReference type="EMBL" id="KZ819286">
    <property type="protein sequence ID" value="PWO00231.1"/>
    <property type="molecule type" value="Genomic_DNA"/>
</dbReference>
<name>A0A316ZEQ4_9BASI</name>
<reference evidence="4 5" key="1">
    <citation type="journal article" date="2018" name="Mol. Biol. Evol.">
        <title>Broad Genomic Sampling Reveals a Smut Pathogenic Ancestry of the Fungal Clade Ustilaginomycotina.</title>
        <authorList>
            <person name="Kijpornyongpan T."/>
            <person name="Mondo S.J."/>
            <person name="Barry K."/>
            <person name="Sandor L."/>
            <person name="Lee J."/>
            <person name="Lipzen A."/>
            <person name="Pangilinan J."/>
            <person name="LaButti K."/>
            <person name="Hainaut M."/>
            <person name="Henrissat B."/>
            <person name="Grigoriev I.V."/>
            <person name="Spatafora J.W."/>
            <person name="Aime M.C."/>
        </authorList>
    </citation>
    <scope>NUCLEOTIDE SEQUENCE [LARGE SCALE GENOMIC DNA]</scope>
    <source>
        <strain evidence="4 5">MCA 4186</strain>
    </source>
</reference>
<dbReference type="OrthoDB" id="2524557at2759"/>
<dbReference type="Proteomes" id="UP000245946">
    <property type="component" value="Unassembled WGS sequence"/>
</dbReference>
<dbReference type="Pfam" id="PF00651">
    <property type="entry name" value="BTB"/>
    <property type="match status" value="1"/>
</dbReference>
<feature type="region of interest" description="Disordered" evidence="1">
    <location>
        <begin position="75"/>
        <end position="167"/>
    </location>
</feature>
<feature type="compositionally biased region" description="Low complexity" evidence="1">
    <location>
        <begin position="85"/>
        <end position="101"/>
    </location>
</feature>
<evidence type="ECO:0000313" key="4">
    <source>
        <dbReference type="EMBL" id="PWO00231.1"/>
    </source>
</evidence>
<proteinExistence type="predicted"/>
<feature type="compositionally biased region" description="Low complexity" evidence="1">
    <location>
        <begin position="155"/>
        <end position="167"/>
    </location>
</feature>
<dbReference type="SUPFAM" id="SSF54695">
    <property type="entry name" value="POZ domain"/>
    <property type="match status" value="1"/>
</dbReference>
<feature type="region of interest" description="Disordered" evidence="1">
    <location>
        <begin position="363"/>
        <end position="382"/>
    </location>
</feature>
<feature type="compositionally biased region" description="Low complexity" evidence="1">
    <location>
        <begin position="227"/>
        <end position="238"/>
    </location>
</feature>
<feature type="compositionally biased region" description="Low complexity" evidence="1">
    <location>
        <begin position="109"/>
        <end position="118"/>
    </location>
</feature>
<keyword evidence="2" id="KW-0732">Signal</keyword>
<dbReference type="GeneID" id="37269275"/>